<accession>A0A172TXG1</accession>
<feature type="compositionally biased region" description="Basic residues" evidence="1">
    <location>
        <begin position="161"/>
        <end position="175"/>
    </location>
</feature>
<evidence type="ECO:0000313" key="2">
    <source>
        <dbReference type="EMBL" id="ANE51463.1"/>
    </source>
</evidence>
<dbReference type="EMBL" id="CP011390">
    <property type="protein sequence ID" value="ANE51463.1"/>
    <property type="molecule type" value="Genomic_DNA"/>
</dbReference>
<keyword evidence="3" id="KW-1185">Reference proteome</keyword>
<organism evidence="2 3">
    <name type="scientific">Flavisolibacter tropicus</name>
    <dbReference type="NCBI Taxonomy" id="1492898"/>
    <lineage>
        <taxon>Bacteria</taxon>
        <taxon>Pseudomonadati</taxon>
        <taxon>Bacteroidota</taxon>
        <taxon>Chitinophagia</taxon>
        <taxon>Chitinophagales</taxon>
        <taxon>Chitinophagaceae</taxon>
        <taxon>Flavisolibacter</taxon>
    </lineage>
</organism>
<dbReference type="KEGG" id="fla:SY85_14065"/>
<dbReference type="AlphaFoldDB" id="A0A172TXG1"/>
<reference evidence="2 3" key="2">
    <citation type="journal article" date="2016" name="Int. J. Syst. Evol. Microbiol.">
        <title>Flavisolibacter tropicus sp. nov., isolated from tropical soil.</title>
        <authorList>
            <person name="Lee J.J."/>
            <person name="Kang M.S."/>
            <person name="Kim G.S."/>
            <person name="Lee C.S."/>
            <person name="Lim S."/>
            <person name="Lee J."/>
            <person name="Roh S.H."/>
            <person name="Kang H."/>
            <person name="Ha J.M."/>
            <person name="Bae S."/>
            <person name="Jung H.Y."/>
            <person name="Kim M.K."/>
        </authorList>
    </citation>
    <scope>NUCLEOTIDE SEQUENCE [LARGE SCALE GENOMIC DNA]</scope>
    <source>
        <strain evidence="2 3">LCS9</strain>
    </source>
</reference>
<dbReference type="RefSeq" id="WP_066405524.1">
    <property type="nucleotide sequence ID" value="NZ_CP011390.1"/>
</dbReference>
<dbReference type="Proteomes" id="UP000077177">
    <property type="component" value="Chromosome"/>
</dbReference>
<reference evidence="3" key="1">
    <citation type="submission" date="2015-01" db="EMBL/GenBank/DDBJ databases">
        <title>Flavisolibacter sp./LCS9/ whole genome sequencing.</title>
        <authorList>
            <person name="Kim M.K."/>
            <person name="Srinivasan S."/>
            <person name="Lee J.-J."/>
        </authorList>
    </citation>
    <scope>NUCLEOTIDE SEQUENCE [LARGE SCALE GENOMIC DNA]</scope>
    <source>
        <strain evidence="3">LCS9</strain>
    </source>
</reference>
<proteinExistence type="predicted"/>
<evidence type="ECO:0000256" key="1">
    <source>
        <dbReference type="SAM" id="MobiDB-lite"/>
    </source>
</evidence>
<protein>
    <submittedName>
        <fullName evidence="2">Uncharacterized protein</fullName>
    </submittedName>
</protein>
<sequence length="193" mass="21901">MARQAGPLFFTGTIDDITFYKMEGQYLARKKSSLNCKRFRTDPRFARSRKSAEKFGEASKLASEIYHQLPKEAKGKGVIGKLTREVGCLMREGKSIDEIKQALITYGQELVAIPKTIEATLTVRETKPAVATPALRFKQARYLSKWKVKPNGRLLIPGKMNSHKQNRVATRRRRKSEPELKKDILQSASKECS</sequence>
<dbReference type="OrthoDB" id="681012at2"/>
<feature type="region of interest" description="Disordered" evidence="1">
    <location>
        <begin position="156"/>
        <end position="193"/>
    </location>
</feature>
<dbReference type="STRING" id="1492898.SY85_14065"/>
<gene>
    <name evidence="2" type="ORF">SY85_14065</name>
</gene>
<name>A0A172TXG1_9BACT</name>
<evidence type="ECO:0000313" key="3">
    <source>
        <dbReference type="Proteomes" id="UP000077177"/>
    </source>
</evidence>